<evidence type="ECO:0000259" key="11">
    <source>
        <dbReference type="Pfam" id="PF00520"/>
    </source>
</evidence>
<dbReference type="GO" id="GO:0016020">
    <property type="term" value="C:membrane"/>
    <property type="evidence" value="ECO:0007669"/>
    <property type="project" value="UniProtKB-SubCell"/>
</dbReference>
<evidence type="ECO:0000313" key="13">
    <source>
        <dbReference type="EMBL" id="CAF1589457.1"/>
    </source>
</evidence>
<evidence type="ECO:0000256" key="5">
    <source>
        <dbReference type="ARBA" id="ARBA00023043"/>
    </source>
</evidence>
<feature type="transmembrane region" description="Helical" evidence="10">
    <location>
        <begin position="1546"/>
        <end position="1570"/>
    </location>
</feature>
<feature type="coiled-coil region" evidence="8">
    <location>
        <begin position="147"/>
        <end position="201"/>
    </location>
</feature>
<keyword evidence="5 7" id="KW-0040">ANK repeat</keyword>
<evidence type="ECO:0000313" key="15">
    <source>
        <dbReference type="Proteomes" id="UP000663877"/>
    </source>
</evidence>
<feature type="transmembrane region" description="Helical" evidence="10">
    <location>
        <begin position="1314"/>
        <end position="1332"/>
    </location>
</feature>
<dbReference type="Proteomes" id="UP000663832">
    <property type="component" value="Unassembled WGS sequence"/>
</dbReference>
<feature type="compositionally biased region" description="Low complexity" evidence="9">
    <location>
        <begin position="1452"/>
        <end position="1461"/>
    </location>
</feature>
<feature type="repeat" description="ANK" evidence="7">
    <location>
        <begin position="605"/>
        <end position="640"/>
    </location>
</feature>
<dbReference type="Gene3D" id="1.25.40.20">
    <property type="entry name" value="Ankyrin repeat-containing domain"/>
    <property type="match status" value="5"/>
</dbReference>
<evidence type="ECO:0000256" key="7">
    <source>
        <dbReference type="PROSITE-ProRule" id="PRU00023"/>
    </source>
</evidence>
<evidence type="ECO:0000256" key="1">
    <source>
        <dbReference type="ARBA" id="ARBA00004141"/>
    </source>
</evidence>
<name>A0A815FX15_9BILA</name>
<comment type="subcellular location">
    <subcellularLocation>
        <location evidence="1">Membrane</location>
        <topology evidence="1">Multi-pass membrane protein</topology>
    </subcellularLocation>
</comment>
<feature type="region of interest" description="Disordered" evidence="9">
    <location>
        <begin position="1452"/>
        <end position="1482"/>
    </location>
</feature>
<dbReference type="Pfam" id="PF00520">
    <property type="entry name" value="Ion_trans"/>
    <property type="match status" value="1"/>
</dbReference>
<evidence type="ECO:0000256" key="2">
    <source>
        <dbReference type="ARBA" id="ARBA00022692"/>
    </source>
</evidence>
<organism evidence="12 15">
    <name type="scientific">Adineta steineri</name>
    <dbReference type="NCBI Taxonomy" id="433720"/>
    <lineage>
        <taxon>Eukaryota</taxon>
        <taxon>Metazoa</taxon>
        <taxon>Spiralia</taxon>
        <taxon>Gnathifera</taxon>
        <taxon>Rotifera</taxon>
        <taxon>Eurotatoria</taxon>
        <taxon>Bdelloidea</taxon>
        <taxon>Adinetida</taxon>
        <taxon>Adinetidae</taxon>
        <taxon>Adineta</taxon>
    </lineage>
</organism>
<evidence type="ECO:0000256" key="9">
    <source>
        <dbReference type="SAM" id="MobiDB-lite"/>
    </source>
</evidence>
<dbReference type="Gene3D" id="1.10.287.70">
    <property type="match status" value="1"/>
</dbReference>
<evidence type="ECO:0000256" key="3">
    <source>
        <dbReference type="ARBA" id="ARBA00022737"/>
    </source>
</evidence>
<dbReference type="PROSITE" id="PS50297">
    <property type="entry name" value="ANK_REP_REGION"/>
    <property type="match status" value="6"/>
</dbReference>
<dbReference type="InterPro" id="IPR005821">
    <property type="entry name" value="Ion_trans_dom"/>
</dbReference>
<dbReference type="GO" id="GO:0005216">
    <property type="term" value="F:monoatomic ion channel activity"/>
    <property type="evidence" value="ECO:0007669"/>
    <property type="project" value="InterPro"/>
</dbReference>
<comment type="caution">
    <text evidence="12">The sequence shown here is derived from an EMBL/GenBank/DDBJ whole genome shotgun (WGS) entry which is preliminary data.</text>
</comment>
<feature type="compositionally biased region" description="Basic and acidic residues" evidence="9">
    <location>
        <begin position="278"/>
        <end position="294"/>
    </location>
</feature>
<sequence>MAAIINALFGTYPDSEQQNTTETVAQHSATSSECLHTSVASDDVQIKSVISSETQANASINMKLNTEALLTKLNAAYAHIDEYSHSRTAEINEQVKKSIIGVLENTQHQQEELLTNANRRHLVIDNEYKIQLQKAIEALDAVKAKSLADLERDLQAKQQSIMDDAKKQIDLVNDQANLAKLTVLVEAQEQAKQNIDNLTNQVAITGQHETENILQSTTTTVITSQAHATETVVTTPVTPIADNQLQVAIRSPGELVLVPTAASTTTVDIVPTHQTHSPNDRDNNNTTNDSHKSSQESLHLSSMQSLTVNDDTNPPPSTTTTSKTSQSLFAKLTDAKKTLFGRTTAPDPSFSSATQNKALLTYILSEPQPQLDIIQEFERNGAQLNCITEEGNTVLHLLARAEIHSTECIHIVEYLTKKGGCDANKQNDYGWTAAHYALATRNTDLALFLLKVMDDVNVPTFERHFDYPSQTHLLHVAAHKNDSLSVRLLIKNYKARINVFDEDGLTPLHICCYDDNIEALKALLENDADFQKGTRLNPLETPVCICVKYQYDSCLKALFDLTTNFNWKRYFSQLPRSPLLCDFPSINAIELLVEHSLDINECDEHGNTFLHYLVNKKEIDYDKYVEKLIETSADFNRQNLLGRTPFLDALEQNNFQLLAVFLRHIEVTNINILDPFLNTALHYCKYLDEKFIYDSVLTSNPTSLNAQNRDGQTPLHDAIICDNYSFAQYLLQHNCDVSLTNKEGNTPLHLVARDDNIRMYKLLMKYAQLDLTITNRMGKTPLHLACANEKANVAALLINKMNTEQLNALDIQGRTPIHECAENINGVLARYLIRHGADENSKDIRGNTVLHLTAEKGNVELVRTLIKSSNVDINQLNADNQSPLSLAILYNHDDVSKLLLNEQKIHIQSTDLKMAMQMNNYEMVQLLLEKDRNCLNVRSSTHGDMIIHTYMRFNLNNSICLETLLSFISDNELLTYLSECSLTNGDNLLHIAAREDTPNALNCFLNISRVKFWFWANMMLRKNNDDKTPLELANDFKHYAIIKQINSKWKESYEHLSHSLRDGHCGVSSTGVTQAKRQCFHCQQTGFIQTTQGHLRPCEKCNICLYKSLDNSMQVFLALLFSDESSTIALDIMDSLIVVNEVQKAVHLYLDHIEPWEEFDSIDSNDSSNLIGELVMASDIRKSKLKTQNKDKSIANPSSINKLVASSQINNPASTPLLNVPSNVPRPSITHKFRPDGTLMRPITPLEAIYYHERLDLITHPLIKGLIKWKWDNFASQHFYIGLALEVLFLISWTCISLITPFPIRYVYRFPYDIWRCILWAISVGFLIWKIIQEMFDITYARLRYEDFLIWESERTNTRLDLMSKNTYKPNTTGQSSQLDVKKIGSVAKLNDDTGEVEHIVINESAPIISNIRSHHSQHHPLPPNIPTIIKGKPIETQLIQQIPVDIIVNSSDSSNNPSSSVKRKTVPAPSVDNPFLSSSTSPRRASRIARFARRFRDRARTRIKSYYMYYSLNNLFDWIIYILCILTTVTHGIDISGHTVIRARIHMYIASVTVICLWFRFMVFFRTIIISVKSLRSKLVEIKLGELVIMVRMMFDDIIRFLMVFLFLLAPYAFVFYAVFGGQQVLHSDYEKSHEICEHALLNCAVNELQIPYDGSPDSYRNRGQYIFNGSLSGFDDEKCSNATSTCRLIEPNGFESFYSLLFSIFRIALVDDIPIDSFTAIDRYFASFVCGTYLLFTAILSINIFIGLISNALQTEAFSTVEARFLLERVEVILNYEWRLSKRKRLQNQEVIHRYCSPLQLHWKDINFDVYGQSREEQQSKALITVRQTIEKQTVQFDTFRIQLQQKFNDIDATLNKFHSLPKQSVQSDIHLQKSESATPIASRRPSVYVPVEQLIVPQQIPTPATTTTTVAVTNNQTIVMDEIARLRELIEESILGQVDRNQTAPRVAHGSFSNVPTPRRSAANIPSRQQFRTGTLASLQGNIESHNQSSTQDLGERVTDLQLAVNRLHQDVSAIRQVVERMSPLSASLILGRTAGLK</sequence>
<feature type="region of interest" description="Disordered" evidence="9">
    <location>
        <begin position="268"/>
        <end position="326"/>
    </location>
</feature>
<dbReference type="Pfam" id="PF12796">
    <property type="entry name" value="Ank_2"/>
    <property type="match status" value="4"/>
</dbReference>
<evidence type="ECO:0000256" key="4">
    <source>
        <dbReference type="ARBA" id="ARBA00022989"/>
    </source>
</evidence>
<dbReference type="PANTHER" id="PTHR24198:SF165">
    <property type="entry name" value="ANKYRIN REPEAT-CONTAINING PROTEIN-RELATED"/>
    <property type="match status" value="1"/>
</dbReference>
<evidence type="ECO:0000256" key="10">
    <source>
        <dbReference type="SAM" id="Phobius"/>
    </source>
</evidence>
<feature type="repeat" description="ANK" evidence="7">
    <location>
        <begin position="710"/>
        <end position="742"/>
    </location>
</feature>
<proteinExistence type="predicted"/>
<feature type="transmembrane region" description="Helical" evidence="10">
    <location>
        <begin position="1726"/>
        <end position="1751"/>
    </location>
</feature>
<gene>
    <name evidence="12" type="ORF">BJG266_LOCUS33883</name>
    <name evidence="13" type="ORF">QVE165_LOCUS51050</name>
</gene>
<reference evidence="12" key="1">
    <citation type="submission" date="2021-02" db="EMBL/GenBank/DDBJ databases">
        <authorList>
            <person name="Nowell W R."/>
        </authorList>
    </citation>
    <scope>NUCLEOTIDE SEQUENCE</scope>
</reference>
<dbReference type="InterPro" id="IPR036770">
    <property type="entry name" value="Ankyrin_rpt-contain_sf"/>
</dbReference>
<feature type="repeat" description="ANK" evidence="7">
    <location>
        <begin position="503"/>
        <end position="535"/>
    </location>
</feature>
<dbReference type="SMART" id="SM00248">
    <property type="entry name" value="ANK"/>
    <property type="match status" value="16"/>
</dbReference>
<dbReference type="OrthoDB" id="194358at2759"/>
<feature type="transmembrane region" description="Helical" evidence="10">
    <location>
        <begin position="1516"/>
        <end position="1534"/>
    </location>
</feature>
<keyword evidence="8" id="KW-0175">Coiled coil</keyword>
<dbReference type="InterPro" id="IPR002110">
    <property type="entry name" value="Ankyrin_rpt"/>
</dbReference>
<keyword evidence="14" id="KW-1185">Reference proteome</keyword>
<dbReference type="Proteomes" id="UP000663877">
    <property type="component" value="Unassembled WGS sequence"/>
</dbReference>
<dbReference type="EMBL" id="CAJNOI010000694">
    <property type="protein sequence ID" value="CAF1331037.1"/>
    <property type="molecule type" value="Genomic_DNA"/>
</dbReference>
<feature type="repeat" description="ANK" evidence="7">
    <location>
        <begin position="743"/>
        <end position="765"/>
    </location>
</feature>
<dbReference type="PROSITE" id="PS50088">
    <property type="entry name" value="ANK_REPEAT"/>
    <property type="match status" value="7"/>
</dbReference>
<keyword evidence="6 10" id="KW-0472">Membrane</keyword>
<keyword evidence="3" id="KW-0677">Repeat</keyword>
<keyword evidence="2 10" id="KW-0812">Transmembrane</keyword>
<feature type="repeat" description="ANK" evidence="7">
    <location>
        <begin position="812"/>
        <end position="844"/>
    </location>
</feature>
<feature type="compositionally biased region" description="Polar residues" evidence="9">
    <location>
        <begin position="268"/>
        <end position="277"/>
    </location>
</feature>
<feature type="repeat" description="ANK" evidence="7">
    <location>
        <begin position="777"/>
        <end position="800"/>
    </location>
</feature>
<keyword evidence="4 10" id="KW-1133">Transmembrane helix</keyword>
<feature type="transmembrane region" description="Helical" evidence="10">
    <location>
        <begin position="1279"/>
        <end position="1302"/>
    </location>
</feature>
<feature type="compositionally biased region" description="Polar residues" evidence="9">
    <location>
        <begin position="295"/>
        <end position="311"/>
    </location>
</feature>
<accession>A0A815FX15</accession>
<evidence type="ECO:0000256" key="6">
    <source>
        <dbReference type="ARBA" id="ARBA00023136"/>
    </source>
</evidence>
<dbReference type="PANTHER" id="PTHR24198">
    <property type="entry name" value="ANKYRIN REPEAT AND PROTEIN KINASE DOMAIN-CONTAINING PROTEIN"/>
    <property type="match status" value="1"/>
</dbReference>
<evidence type="ECO:0000313" key="12">
    <source>
        <dbReference type="EMBL" id="CAF1331037.1"/>
    </source>
</evidence>
<evidence type="ECO:0000256" key="8">
    <source>
        <dbReference type="SAM" id="Coils"/>
    </source>
</evidence>
<feature type="domain" description="Ion transport" evidence="11">
    <location>
        <begin position="1512"/>
        <end position="1758"/>
    </location>
</feature>
<feature type="transmembrane region" description="Helical" evidence="10">
    <location>
        <begin position="1599"/>
        <end position="1621"/>
    </location>
</feature>
<dbReference type="EMBL" id="CAJNOM010001062">
    <property type="protein sequence ID" value="CAF1589457.1"/>
    <property type="molecule type" value="Genomic_DNA"/>
</dbReference>
<evidence type="ECO:0000313" key="14">
    <source>
        <dbReference type="Proteomes" id="UP000663832"/>
    </source>
</evidence>
<dbReference type="SUPFAM" id="SSF48403">
    <property type="entry name" value="Ankyrin repeat"/>
    <property type="match status" value="3"/>
</dbReference>
<feature type="repeat" description="ANK" evidence="7">
    <location>
        <begin position="845"/>
        <end position="867"/>
    </location>
</feature>
<protein>
    <recommendedName>
        <fullName evidence="11">Ion transport domain-containing protein</fullName>
    </recommendedName>
</protein>